<dbReference type="RefSeq" id="WP_238228391.1">
    <property type="nucleotide sequence ID" value="NZ_BPQD01000045.1"/>
</dbReference>
<sequence>MSAIRQTVLYAPLGVLVLTGLPDRAVGQTTYTTTLTGTSPDTRYPATVGANGTRTYTFGSGDAISTQSANAQDMTAIDIAGGSPVVLRAGADGKGSLAISTIRSDLTTFGTAFGIDLTSGANLVVDGNSTISARSDRAVVFGTAGSGSESHALHVHQSAATFNGDTKLTAYSPGWGRALWVYQGNVVFNGQTDISAQAKGESTTGVYNSGGGRSFIGFNGNLNVASSGIWPSDNVHGIYNDGQNSRIAIDGNLSIAARSYGSTVMGVRNQGYLTVTGTADVDATGPRSARGISNTHRTARVAIDGDLSVKVTNTGGYTPFGLPTGLSNLYGRGGTMTFGSAASVSVKGVTDSYAIDNTGLVTFSNPNKLVTLRTAVDCATCGSYGINNNDGVVTVAGGLDVAVSTTGTGARTAIFNLATGVGAQVSANQAGGQLVRIDGDVVTGTNLRGTISYEGVTDLKLDTAASYLKGNVLGYVDPDTADTDVFSAGRTNVSLANGAVWMPTGGTRVTSDFGTGSLTVGAGSGIDMAGAWGSFAPGSAPAHGFRTLTVDSTARTGASVSLADGAVFTLLSDVRNGGADKIVFGSGITAFSALGTQSIRIAYDPVLSDTSWINATTLRRGTTIAAATPMTIVDASAAAGGTASFKAIAGAISQWSGTFENALVQFNYKPVVSLSADGKQVVLTGITLGGNGTSAPKTFTSTLSGTAADTTYEATSGGNGVRVYNFIGGDAITTATTTAQNIQGVSLQGANAVLQVGAAGNGLLSIATQRTRVGAWGDVTGVRVVDGSNLVVNGATSISATTDKATSAALGVWVDKSSATFNGATTISTSTPGYSQGLWSRDSRVTVNGDLSITTQAPLYETFAIYNRGGASNQIVVNGNATLVATGTGVSREVAGITNQATGQGLSITKNLSVSATATGGNVTGIRNAGTLAIGGNAGLTVSGPGPAFGLDNTQTDATLSIGGATTVAVSSNGEANAVRNSGTLTLGGANNVSSLSVATTCATCATYGIRNENGIVSVAGGLDVSATSTGSGRTYALWSLGSAQQAAISVNQGGGQRVRIDGDILAANLTTRGNTTTGTVAARLDTSDSYFRGRLVAPVDPNVRDATTYASGAMRLTVLNGAQWMPTGTGTVTNDFGSGALVLGASGGIDLSGAWGSFAPGSVPAHQYRTLNIGSGATGGATVDLRDGARFTILSNILGGTADKVVFGSGITAFTAAGTQGIRIAYDPVLQNAAWVNAGTLRTGVTVAASAPITVVDASAAAGGNARFAAAAGVTSQWSGTYENALVRFGYTPNVALGADGKTIVLTGITIGSGSATTAVRSVTLASTDSANAVVTASAALTAAPEAATSTASTATAGAVTSSAPALTPEAATAVAAATAAADAAIRPSDAVLTAQDATLAAVTSWRFGALQALRDLDIYRLDPNAPAITSSVVSSVGTVEGGTAYGRRFQQGFTQISSRSDRRFDYDGYRNYLGLSLKQTYGRSSFETGTGFSSDIAASVHSTWIADNGIFLAAIGRLTSMSLDYGSGNAFGNTARGRTSVLAGDVAVSLGSKFALLDGLYLAPDVTLGYGTFVVRDFIDSNGVSIRSDKLMTGSGTAGLTLGYQDDTTLRGGLNLYTRVALVQPFGDNLVLTASKDNGTISPTILDQNRLSVDYSIGGRIRMHDQVSILIEGGRTTGPTLASNYNARARLDVTW</sequence>
<accession>A0ABT8BIP0</accession>
<keyword evidence="2" id="KW-1185">Reference proteome</keyword>
<comment type="caution">
    <text evidence="1">The sequence shown here is derived from an EMBL/GenBank/DDBJ whole genome shotgun (WGS) entry which is preliminary data.</text>
</comment>
<evidence type="ECO:0000313" key="1">
    <source>
        <dbReference type="EMBL" id="MDN3591994.1"/>
    </source>
</evidence>
<dbReference type="SUPFAM" id="SSF103515">
    <property type="entry name" value="Autotransporter"/>
    <property type="match status" value="1"/>
</dbReference>
<dbReference type="EMBL" id="JAUFPX010000015">
    <property type="protein sequence ID" value="MDN3591994.1"/>
    <property type="molecule type" value="Genomic_DNA"/>
</dbReference>
<proteinExistence type="predicted"/>
<evidence type="ECO:0000313" key="2">
    <source>
        <dbReference type="Proteomes" id="UP001224644"/>
    </source>
</evidence>
<gene>
    <name evidence="1" type="ORF">QWZ12_15450</name>
</gene>
<protein>
    <recommendedName>
        <fullName evidence="3">Autotransporter domain-containing protein</fullName>
    </recommendedName>
</protein>
<organism evidence="1 2">
    <name type="scientific">Methylobacterium adhaesivum</name>
    <dbReference type="NCBI Taxonomy" id="333297"/>
    <lineage>
        <taxon>Bacteria</taxon>
        <taxon>Pseudomonadati</taxon>
        <taxon>Pseudomonadota</taxon>
        <taxon>Alphaproteobacteria</taxon>
        <taxon>Hyphomicrobiales</taxon>
        <taxon>Methylobacteriaceae</taxon>
        <taxon>Methylobacterium</taxon>
    </lineage>
</organism>
<name>A0ABT8BIP0_9HYPH</name>
<evidence type="ECO:0008006" key="3">
    <source>
        <dbReference type="Google" id="ProtNLM"/>
    </source>
</evidence>
<dbReference type="Gene3D" id="2.40.128.130">
    <property type="entry name" value="Autotransporter beta-domain"/>
    <property type="match status" value="1"/>
</dbReference>
<dbReference type="Proteomes" id="UP001224644">
    <property type="component" value="Unassembled WGS sequence"/>
</dbReference>
<reference evidence="2" key="1">
    <citation type="journal article" date="2019" name="Int. J. Syst. Evol. Microbiol.">
        <title>The Global Catalogue of Microorganisms (GCM) 10K type strain sequencing project: providing services to taxonomists for standard genome sequencing and annotation.</title>
        <authorList>
            <consortium name="The Broad Institute Genomics Platform"/>
            <consortium name="The Broad Institute Genome Sequencing Center for Infectious Disease"/>
            <person name="Wu L."/>
            <person name="Ma J."/>
        </authorList>
    </citation>
    <scope>NUCLEOTIDE SEQUENCE [LARGE SCALE GENOMIC DNA]</scope>
    <source>
        <strain evidence="2">CECT 7069</strain>
    </source>
</reference>
<dbReference type="InterPro" id="IPR036709">
    <property type="entry name" value="Autotransporte_beta_dom_sf"/>
</dbReference>